<dbReference type="EMBL" id="KC292028">
    <property type="protein sequence ID" value="AGM11818.1"/>
    <property type="molecule type" value="Genomic_DNA"/>
</dbReference>
<name>R4TNL2_9CAUD</name>
<sequence length="290" mass="31590">MAQQTDTEWTQAQNANDLEAGDDVRLRNEANGSVELEGTVRSSLGDVGTVQVRVGGVRTSEVYAEGDGEWTKRGTCWTYTLEVRREVATDGGVPADVQAEREMVAEQEAQAVAADSEDSEQDEGEDEVAVAYETARRGELKVETGRVLEDSPYQHRTPQDDEVYVEVERDGSSVYLRVPVHGGNVYALHHATKRHDTRQGSLVGMVDTSEVGHKICMNCREMYDSFACVNTGHATTGDTGCPDCLEAEGLRNVVHEVGDDQTVKGGHISPQHRDHGSSVTLEAAKAITEQ</sequence>
<evidence type="ECO:0000313" key="2">
    <source>
        <dbReference type="EMBL" id="AGM11818.1"/>
    </source>
</evidence>
<dbReference type="GeneID" id="16193671"/>
<organism evidence="2 3">
    <name type="scientific">Haloarcula californiae tailed virus 2</name>
    <dbReference type="NCBI Taxonomy" id="1273747"/>
    <lineage>
        <taxon>Viruses</taxon>
        <taxon>Duplodnaviria</taxon>
        <taxon>Heunggongvirae</taxon>
        <taxon>Uroviricota</taxon>
        <taxon>Caudoviricetes</taxon>
        <taxon>Saparoviridae</taxon>
        <taxon>Samsavirus</taxon>
        <taxon>Samsavirus crystalli</taxon>
        <taxon>Samsavirus HCTV2</taxon>
    </lineage>
</organism>
<dbReference type="RefSeq" id="YP_008058409.1">
    <property type="nucleotide sequence ID" value="NC_021319.1"/>
</dbReference>
<feature type="region of interest" description="Disordered" evidence="1">
    <location>
        <begin position="262"/>
        <end position="290"/>
    </location>
</feature>
<reference evidence="2 3" key="1">
    <citation type="submission" date="2012-12" db="EMBL/GenBank/DDBJ databases">
        <authorList>
            <person name="Sencilo A."/>
            <person name="Jacobs-Sera D."/>
            <person name="Russell D.A."/>
            <person name="Ko C."/>
            <person name="Bowman C.A."/>
            <person name="Atanasova N."/>
            <person name="Osterlund E."/>
            <person name="Oksanen H.M."/>
            <person name="Bamford D.H."/>
            <person name="Hatfull G.F."/>
            <person name="Roine E."/>
            <person name="Hendrix R.W."/>
        </authorList>
    </citation>
    <scope>NUCLEOTIDE SEQUENCE [LARGE SCALE GENOMIC DNA]</scope>
</reference>
<dbReference type="OrthoDB" id="41001at10239"/>
<feature type="compositionally biased region" description="Acidic residues" evidence="1">
    <location>
        <begin position="115"/>
        <end position="127"/>
    </location>
</feature>
<proteinExistence type="predicted"/>
<evidence type="ECO:0000313" key="3">
    <source>
        <dbReference type="Proteomes" id="UP000204143"/>
    </source>
</evidence>
<gene>
    <name evidence="2" type="primary">47</name>
    <name evidence="2" type="ORF">HCTV2_47</name>
</gene>
<accession>R4TNL2</accession>
<evidence type="ECO:0000256" key="1">
    <source>
        <dbReference type="SAM" id="MobiDB-lite"/>
    </source>
</evidence>
<feature type="region of interest" description="Disordered" evidence="1">
    <location>
        <begin position="108"/>
        <end position="127"/>
    </location>
</feature>
<dbReference type="KEGG" id="vg:16193671"/>
<protein>
    <submittedName>
        <fullName evidence="2">Uncharacterized protein</fullName>
    </submittedName>
</protein>
<feature type="region of interest" description="Disordered" evidence="1">
    <location>
        <begin position="1"/>
        <end position="31"/>
    </location>
</feature>
<keyword evidence="3" id="KW-1185">Reference proteome</keyword>
<dbReference type="Proteomes" id="UP000204143">
    <property type="component" value="Segment"/>
</dbReference>
<feature type="compositionally biased region" description="Polar residues" evidence="1">
    <location>
        <begin position="1"/>
        <end position="16"/>
    </location>
</feature>